<organism evidence="1">
    <name type="scientific">freshwater metagenome</name>
    <dbReference type="NCBI Taxonomy" id="449393"/>
    <lineage>
        <taxon>unclassified sequences</taxon>
        <taxon>metagenomes</taxon>
        <taxon>ecological metagenomes</taxon>
    </lineage>
</organism>
<gene>
    <name evidence="1" type="ORF">UFOPK2683_00615</name>
</gene>
<proteinExistence type="predicted"/>
<dbReference type="AlphaFoldDB" id="A0A6J6RG01"/>
<sequence length="47" mass="5070">MRSVVVVLPASMWAMIPILRTWASGISRADEVLPLALDLLSFSATAI</sequence>
<dbReference type="EMBL" id="CAEZYK010000025">
    <property type="protein sequence ID" value="CAB4720933.1"/>
    <property type="molecule type" value="Genomic_DNA"/>
</dbReference>
<reference evidence="1" key="1">
    <citation type="submission" date="2020-05" db="EMBL/GenBank/DDBJ databases">
        <authorList>
            <person name="Chiriac C."/>
            <person name="Salcher M."/>
            <person name="Ghai R."/>
            <person name="Kavagutti S V."/>
        </authorList>
    </citation>
    <scope>NUCLEOTIDE SEQUENCE</scope>
</reference>
<name>A0A6J6RG01_9ZZZZ</name>
<protein>
    <submittedName>
        <fullName evidence="1">Unannotated protein</fullName>
    </submittedName>
</protein>
<evidence type="ECO:0000313" key="1">
    <source>
        <dbReference type="EMBL" id="CAB4720933.1"/>
    </source>
</evidence>
<accession>A0A6J6RG01</accession>